<dbReference type="CDD" id="cd13407">
    <property type="entry name" value="TNFRSF5"/>
    <property type="match status" value="1"/>
</dbReference>
<dbReference type="GO" id="GO:0010468">
    <property type="term" value="P:regulation of gene expression"/>
    <property type="evidence" value="ECO:0007669"/>
    <property type="project" value="UniProtKB-ARBA"/>
</dbReference>
<evidence type="ECO:0000256" key="6">
    <source>
        <dbReference type="ARBA" id="ARBA00022859"/>
    </source>
</evidence>
<organism evidence="19 20">
    <name type="scientific">Sus scrofa</name>
    <name type="common">Pig</name>
    <dbReference type="NCBI Taxonomy" id="9823"/>
    <lineage>
        <taxon>Eukaryota</taxon>
        <taxon>Metazoa</taxon>
        <taxon>Chordata</taxon>
        <taxon>Craniata</taxon>
        <taxon>Vertebrata</taxon>
        <taxon>Euteleostomi</taxon>
        <taxon>Mammalia</taxon>
        <taxon>Eutheria</taxon>
        <taxon>Laurasiatheria</taxon>
        <taxon>Artiodactyla</taxon>
        <taxon>Suina</taxon>
        <taxon>Suidae</taxon>
        <taxon>Sus</taxon>
    </lineage>
</organism>
<dbReference type="GO" id="GO:0023035">
    <property type="term" value="P:CD40 signaling pathway"/>
    <property type="evidence" value="ECO:0007669"/>
    <property type="project" value="UniProtKB-ARBA"/>
</dbReference>
<dbReference type="GO" id="GO:0045935">
    <property type="term" value="P:positive regulation of nucleobase-containing compound metabolic process"/>
    <property type="evidence" value="ECO:0007669"/>
    <property type="project" value="UniProtKB-ARBA"/>
</dbReference>
<dbReference type="InterPro" id="IPR052135">
    <property type="entry name" value="TNFRSF5"/>
</dbReference>
<dbReference type="PROSITE" id="PS50050">
    <property type="entry name" value="TNFR_NGFR_2"/>
    <property type="match status" value="3"/>
</dbReference>
<feature type="domain" description="TNFR-Cys" evidence="18">
    <location>
        <begin position="100"/>
        <end position="142"/>
    </location>
</feature>
<dbReference type="GO" id="GO:0010557">
    <property type="term" value="P:positive regulation of macromolecule biosynthetic process"/>
    <property type="evidence" value="ECO:0007669"/>
    <property type="project" value="UniProtKB-ARBA"/>
</dbReference>
<keyword evidence="6" id="KW-0391">Immunity</keyword>
<evidence type="ECO:0000256" key="16">
    <source>
        <dbReference type="PROSITE-ProRule" id="PRU00206"/>
    </source>
</evidence>
<evidence type="ECO:0000259" key="18">
    <source>
        <dbReference type="PROSITE" id="PS50050"/>
    </source>
</evidence>
<dbReference type="InterPro" id="IPR020435">
    <property type="entry name" value="TNFR_5"/>
</dbReference>
<evidence type="ECO:0000256" key="9">
    <source>
        <dbReference type="ARBA" id="ARBA00023157"/>
    </source>
</evidence>
<evidence type="ECO:0000256" key="3">
    <source>
        <dbReference type="ARBA" id="ARBA00022692"/>
    </source>
</evidence>
<dbReference type="AlphaFoldDB" id="A0A8D0NAD6"/>
<dbReference type="PANTHER" id="PTHR46875:SF1">
    <property type="entry name" value="TUMOR NECROSIS FACTOR RECEPTOR SUPERFAMILY MEMBER 5"/>
    <property type="match status" value="1"/>
</dbReference>
<dbReference type="FunFam" id="2.10.50.10:FF:000041">
    <property type="entry name" value="Tumor necrosis factor receptor superfamily member 5"/>
    <property type="match status" value="1"/>
</dbReference>
<feature type="domain" description="TNFR-Cys" evidence="18">
    <location>
        <begin position="143"/>
        <end position="182"/>
    </location>
</feature>
<sequence>TTWECPRGNPGEGQGRELRPPPGRLVAIGPRRPRPFPGRSVDWDRGTGRGPVPAASAPAARFTPRHGSSASEVSPLGLLFDRRQKLVNHCTEVTETECLPCSSSEFLATWNREKHCHQHKYCDPNLGLQVQREGTSKTDTTCVCSEGHHCTNSACESCTLHSLCFPGLGVKQMATEVSDTICEPCPVGFFSNVSSASEKCQPWTSCESKGLVEQRAGTNKTDVVCGKSQRMGPSSRLGGWGTEGVMGGSPGSTGRERGRGGEARGGGGLESWWPSSATLSVEPGKVTFPLCTSVSSSVKWDTTTSLKGWCNGLGWVLALSSLFCRPA</sequence>
<dbReference type="GO" id="GO:0006952">
    <property type="term" value="P:defense response"/>
    <property type="evidence" value="ECO:0007669"/>
    <property type="project" value="UniProtKB-ARBA"/>
</dbReference>
<dbReference type="GO" id="GO:0042113">
    <property type="term" value="P:B cell activation"/>
    <property type="evidence" value="ECO:0007669"/>
    <property type="project" value="InterPro"/>
</dbReference>
<comment type="subunit">
    <text evidence="15">Monomer and homodimer. Interacts with TRAF1, TRAF2, TRAF3, TRAF5 and TRAF6. Interacts with TRAF6 and MAP3K8; the interaction is required for ERK activation.</text>
</comment>
<keyword evidence="9 16" id="KW-1015">Disulfide bond</keyword>
<keyword evidence="8" id="KW-0472">Membrane</keyword>
<dbReference type="GO" id="GO:0038023">
    <property type="term" value="F:signaling receptor activity"/>
    <property type="evidence" value="ECO:0007669"/>
    <property type="project" value="InterPro"/>
</dbReference>
<dbReference type="GO" id="GO:0050776">
    <property type="term" value="P:regulation of immune response"/>
    <property type="evidence" value="ECO:0007669"/>
    <property type="project" value="InterPro"/>
</dbReference>
<evidence type="ECO:0000256" key="5">
    <source>
        <dbReference type="ARBA" id="ARBA00022737"/>
    </source>
</evidence>
<dbReference type="GO" id="GO:0051094">
    <property type="term" value="P:positive regulation of developmental process"/>
    <property type="evidence" value="ECO:0007669"/>
    <property type="project" value="UniProtKB-ARBA"/>
</dbReference>
<dbReference type="InterPro" id="IPR034021">
    <property type="entry name" value="TNFRSF5_N"/>
</dbReference>
<evidence type="ECO:0000256" key="8">
    <source>
        <dbReference type="ARBA" id="ARBA00023136"/>
    </source>
</evidence>
<dbReference type="InterPro" id="IPR001368">
    <property type="entry name" value="TNFR/NGFR_Cys_rich_reg"/>
</dbReference>
<keyword evidence="11" id="KW-0325">Glycoprotein</keyword>
<evidence type="ECO:0000256" key="7">
    <source>
        <dbReference type="ARBA" id="ARBA00022989"/>
    </source>
</evidence>
<evidence type="ECO:0000256" key="12">
    <source>
        <dbReference type="ARBA" id="ARBA00031089"/>
    </source>
</evidence>
<dbReference type="Gene3D" id="2.10.50.10">
    <property type="entry name" value="Tumor Necrosis Factor Receptor, subunit A, domain 2"/>
    <property type="match status" value="4"/>
</dbReference>
<dbReference type="SUPFAM" id="SSF57586">
    <property type="entry name" value="TNF receptor-like"/>
    <property type="match status" value="2"/>
</dbReference>
<evidence type="ECO:0000256" key="13">
    <source>
        <dbReference type="ARBA" id="ARBA00032719"/>
    </source>
</evidence>
<keyword evidence="7" id="KW-1133">Transmembrane helix</keyword>
<comment type="subcellular location">
    <subcellularLocation>
        <location evidence="1">Membrane</location>
        <topology evidence="1">Single-pass type I membrane protein</topology>
    </subcellularLocation>
</comment>
<evidence type="ECO:0000256" key="11">
    <source>
        <dbReference type="ARBA" id="ARBA00023180"/>
    </source>
</evidence>
<comment type="caution">
    <text evidence="16">Lacks conserved residue(s) required for the propagation of feature annotation.</text>
</comment>
<feature type="region of interest" description="Disordered" evidence="17">
    <location>
        <begin position="1"/>
        <end position="68"/>
    </location>
</feature>
<dbReference type="GO" id="GO:0051240">
    <property type="term" value="P:positive regulation of multicellular organismal process"/>
    <property type="evidence" value="ECO:0007669"/>
    <property type="project" value="UniProtKB-ARBA"/>
</dbReference>
<keyword evidence="5" id="KW-0677">Repeat</keyword>
<comment type="function">
    <text evidence="14">Receptor for TNFSF5/CD40LG. Transduces TRAF6- and MAP3K8-mediated signals that activate ERK in macrophages and B cells, leading to induction of immunoglobulin secretion.</text>
</comment>
<protein>
    <recommendedName>
        <fullName evidence="2">Tumor necrosis factor receptor superfamily member 5</fullName>
    </recommendedName>
    <alternativeName>
        <fullName evidence="12">B-cell surface antigen CD40</fullName>
    </alternativeName>
    <alternativeName>
        <fullName evidence="13">CD40L receptor</fullName>
    </alternativeName>
</protein>
<reference evidence="19" key="1">
    <citation type="submission" date="2025-08" db="UniProtKB">
        <authorList>
            <consortium name="Ensembl"/>
        </authorList>
    </citation>
    <scope>IDENTIFICATION</scope>
</reference>
<evidence type="ECO:0000256" key="15">
    <source>
        <dbReference type="ARBA" id="ARBA00061831"/>
    </source>
</evidence>
<evidence type="ECO:0000256" key="10">
    <source>
        <dbReference type="ARBA" id="ARBA00023170"/>
    </source>
</evidence>
<accession>A0A8D0NAD6</accession>
<keyword evidence="3" id="KW-0812">Transmembrane</keyword>
<gene>
    <name evidence="19" type="primary">CD40</name>
</gene>
<evidence type="ECO:0000313" key="19">
    <source>
        <dbReference type="Ensembl" id="ENSSSCP00015015257.1"/>
    </source>
</evidence>
<feature type="repeat" description="TNFR-Cys" evidence="16">
    <location>
        <begin position="143"/>
        <end position="182"/>
    </location>
</feature>
<feature type="disulfide bond" evidence="16">
    <location>
        <begin position="101"/>
        <end position="116"/>
    </location>
</feature>
<dbReference type="GO" id="GO:0009897">
    <property type="term" value="C:external side of plasma membrane"/>
    <property type="evidence" value="ECO:0007669"/>
    <property type="project" value="InterPro"/>
</dbReference>
<name>A0A8D0NAD6_PIG</name>
<evidence type="ECO:0000256" key="2">
    <source>
        <dbReference type="ARBA" id="ARBA00015766"/>
    </source>
</evidence>
<feature type="repeat" description="TNFR-Cys" evidence="16">
    <location>
        <begin position="184"/>
        <end position="225"/>
    </location>
</feature>
<evidence type="ECO:0000256" key="17">
    <source>
        <dbReference type="SAM" id="MobiDB-lite"/>
    </source>
</evidence>
<feature type="disulfide bond" evidence="16">
    <location>
        <begin position="185"/>
        <end position="200"/>
    </location>
</feature>
<feature type="region of interest" description="Disordered" evidence="17">
    <location>
        <begin position="229"/>
        <end position="271"/>
    </location>
</feature>
<evidence type="ECO:0000256" key="1">
    <source>
        <dbReference type="ARBA" id="ARBA00004479"/>
    </source>
</evidence>
<proteinExistence type="predicted"/>
<feature type="domain" description="TNFR-Cys" evidence="18">
    <location>
        <begin position="184"/>
        <end position="225"/>
    </location>
</feature>
<feature type="disulfide bond" evidence="16">
    <location>
        <begin position="164"/>
        <end position="182"/>
    </location>
</feature>
<evidence type="ECO:0000313" key="20">
    <source>
        <dbReference type="Proteomes" id="UP000694726"/>
    </source>
</evidence>
<dbReference type="PANTHER" id="PTHR46875">
    <property type="entry name" value="TUMOR NECROSIS FACTOR RECEPTOR SUPERFAMILY MEMBER 5"/>
    <property type="match status" value="1"/>
</dbReference>
<dbReference type="PRINTS" id="PR01922">
    <property type="entry name" value="TNFACTORR5"/>
</dbReference>
<keyword evidence="10" id="KW-0675">Receptor</keyword>
<dbReference type="Proteomes" id="UP000694726">
    <property type="component" value="Unplaced"/>
</dbReference>
<evidence type="ECO:0000256" key="4">
    <source>
        <dbReference type="ARBA" id="ARBA00022729"/>
    </source>
</evidence>
<dbReference type="Ensembl" id="ENSSSCT00015038424.1">
    <property type="protein sequence ID" value="ENSSSCP00015015257.1"/>
    <property type="gene ID" value="ENSSSCG00015028728.1"/>
</dbReference>
<dbReference type="GO" id="GO:0006874">
    <property type="term" value="P:intracellular calcium ion homeostasis"/>
    <property type="evidence" value="ECO:0007669"/>
    <property type="project" value="UniProtKB-ARBA"/>
</dbReference>
<dbReference type="SMART" id="SM00208">
    <property type="entry name" value="TNFR"/>
    <property type="match status" value="3"/>
</dbReference>
<keyword evidence="4" id="KW-0732">Signal</keyword>
<evidence type="ECO:0000256" key="14">
    <source>
        <dbReference type="ARBA" id="ARBA00045871"/>
    </source>
</evidence>
<dbReference type="Pfam" id="PF00020">
    <property type="entry name" value="TNFR_c6"/>
    <property type="match status" value="1"/>
</dbReference>
<feature type="compositionally biased region" description="Gly residues" evidence="17">
    <location>
        <begin position="238"/>
        <end position="251"/>
    </location>
</feature>
<feature type="repeat" description="TNFR-Cys" evidence="16">
    <location>
        <begin position="100"/>
        <end position="142"/>
    </location>
</feature>